<dbReference type="PANTHER" id="PTHR43143:SF1">
    <property type="entry name" value="SERINE_THREONINE-PROTEIN PHOSPHATASE CPPED1"/>
    <property type="match status" value="1"/>
</dbReference>
<reference evidence="3" key="2">
    <citation type="journal article" date="2022" name="Microbiol. Resour. Announc.">
        <title>Metagenome Sequencing to Explore Phylogenomics of Terrestrial Cyanobacteria.</title>
        <authorList>
            <person name="Ward R.D."/>
            <person name="Stajich J.E."/>
            <person name="Johansen J.R."/>
            <person name="Huntemann M."/>
            <person name="Clum A."/>
            <person name="Foster B."/>
            <person name="Foster B."/>
            <person name="Roux S."/>
            <person name="Palaniappan K."/>
            <person name="Varghese N."/>
            <person name="Mukherjee S."/>
            <person name="Reddy T.B.K."/>
            <person name="Daum C."/>
            <person name="Copeland A."/>
            <person name="Chen I.A."/>
            <person name="Ivanova N.N."/>
            <person name="Kyrpides N.C."/>
            <person name="Shapiro N."/>
            <person name="Eloe-Fadrosh E.A."/>
            <person name="Pietrasiak N."/>
        </authorList>
    </citation>
    <scope>NUCLEOTIDE SEQUENCE</scope>
    <source>
        <strain evidence="3">GSE-TBD4-15B</strain>
    </source>
</reference>
<accession>A0A951PFB0</accession>
<sequence>MDFISDPPIAVKIQKMQQRVRWQHPEILARGIDQTQLVVDDGESDDPEFSFLVIGDSGSGAHRSHNPQRKIAEMMLERMQGCRFLLHTGDVIYLVGSQEYYYRNFIEPYREFLFGGEQPRTIGFDQMRFKLPFLTVPGNHDYYDLPLLYGLLAQTTLPIRYLLRSKIDLDVGLRGSQQGKVYAQAFLDYLLRFKTSAELARHLDEHYTAQGSAGKCLRYQPKVFTRQPNRYYQFRYGGIDFFALDSNTFSVPLPLSAGEAGKAQRQILEQRRAKVQQEQVELVQRSMQLNANSPDEAEQLDDCRTKLEQLEEIEKDITKQLQADSSEPVDTDQLSWLTQRLIESWQNQAVRGRVLFFHHPPYVTEATKWHQGQTLAVRQRLRLALDQVAVAVDHQQRPVVDLVLNGHAHCFEHLQTGDTGGGDAYTNWLVCGGSGYSLRRQRPEGAEIWEDGLDGQERLMARSRLFVGRSGQGSHKRRPYSFLRIDVQAGSPPRFVVRPHVAERYQHEWLEQSLPSFKI</sequence>
<feature type="domain" description="Calcineurin-like phosphoesterase" evidence="2">
    <location>
        <begin position="50"/>
        <end position="153"/>
    </location>
</feature>
<dbReference type="PANTHER" id="PTHR43143">
    <property type="entry name" value="METALLOPHOSPHOESTERASE, CALCINEURIN SUPERFAMILY"/>
    <property type="match status" value="1"/>
</dbReference>
<reference evidence="3" key="1">
    <citation type="submission" date="2021-05" db="EMBL/GenBank/DDBJ databases">
        <authorList>
            <person name="Pietrasiak N."/>
            <person name="Ward R."/>
            <person name="Stajich J.E."/>
            <person name="Kurbessoian T."/>
        </authorList>
    </citation>
    <scope>NUCLEOTIDE SEQUENCE</scope>
    <source>
        <strain evidence="3">GSE-TBD4-15B</strain>
    </source>
</reference>
<proteinExistence type="predicted"/>
<dbReference type="GO" id="GO:0016787">
    <property type="term" value="F:hydrolase activity"/>
    <property type="evidence" value="ECO:0007669"/>
    <property type="project" value="InterPro"/>
</dbReference>
<dbReference type="Gene3D" id="3.60.21.10">
    <property type="match status" value="2"/>
</dbReference>
<dbReference type="InterPro" id="IPR051918">
    <property type="entry name" value="STPP_CPPED1"/>
</dbReference>
<evidence type="ECO:0000259" key="2">
    <source>
        <dbReference type="Pfam" id="PF00149"/>
    </source>
</evidence>
<dbReference type="InterPro" id="IPR029052">
    <property type="entry name" value="Metallo-depent_PP-like"/>
</dbReference>
<dbReference type="InterPro" id="IPR004843">
    <property type="entry name" value="Calcineurin-like_PHP"/>
</dbReference>
<evidence type="ECO:0000313" key="3">
    <source>
        <dbReference type="EMBL" id="MBW4468606.1"/>
    </source>
</evidence>
<evidence type="ECO:0000256" key="1">
    <source>
        <dbReference type="SAM" id="Coils"/>
    </source>
</evidence>
<dbReference type="Proteomes" id="UP000707356">
    <property type="component" value="Unassembled WGS sequence"/>
</dbReference>
<keyword evidence="1" id="KW-0175">Coiled coil</keyword>
<dbReference type="Pfam" id="PF00149">
    <property type="entry name" value="Metallophos"/>
    <property type="match status" value="1"/>
</dbReference>
<dbReference type="SUPFAM" id="SSF56300">
    <property type="entry name" value="Metallo-dependent phosphatases"/>
    <property type="match status" value="1"/>
</dbReference>
<protein>
    <submittedName>
        <fullName evidence="3">Metallophosphoesterase</fullName>
    </submittedName>
</protein>
<feature type="coiled-coil region" evidence="1">
    <location>
        <begin position="265"/>
        <end position="327"/>
    </location>
</feature>
<name>A0A951PFB0_9CYAN</name>
<evidence type="ECO:0000313" key="4">
    <source>
        <dbReference type="Proteomes" id="UP000707356"/>
    </source>
</evidence>
<dbReference type="AlphaFoldDB" id="A0A951PFB0"/>
<comment type="caution">
    <text evidence="3">The sequence shown here is derived from an EMBL/GenBank/DDBJ whole genome shotgun (WGS) entry which is preliminary data.</text>
</comment>
<dbReference type="EMBL" id="JAHHHV010000091">
    <property type="protein sequence ID" value="MBW4468606.1"/>
    <property type="molecule type" value="Genomic_DNA"/>
</dbReference>
<gene>
    <name evidence="3" type="ORF">KME07_24540</name>
</gene>
<organism evidence="3 4">
    <name type="scientific">Pegethrix bostrychoides GSE-TBD4-15B</name>
    <dbReference type="NCBI Taxonomy" id="2839662"/>
    <lineage>
        <taxon>Bacteria</taxon>
        <taxon>Bacillati</taxon>
        <taxon>Cyanobacteriota</taxon>
        <taxon>Cyanophyceae</taxon>
        <taxon>Oculatellales</taxon>
        <taxon>Oculatellaceae</taxon>
        <taxon>Pegethrix</taxon>
    </lineage>
</organism>